<name>A0ABV3FIF4_9NOCA</name>
<dbReference type="EMBL" id="JBFAIH010000031">
    <property type="protein sequence ID" value="MEV0367494.1"/>
    <property type="molecule type" value="Genomic_DNA"/>
</dbReference>
<sequence>MATATFHTDKSRTHSGPAKVWRLDPPVRIDGKDHEFVCVWIDPGGKYQSPEVVTVAATESGAAVGGSIRRRAGSFTLQGDPDSPEYVDGCHWLALQLLGGYEIVSPE</sequence>
<keyword evidence="2" id="KW-1185">Reference proteome</keyword>
<comment type="caution">
    <text evidence="1">The sequence shown here is derived from an EMBL/GenBank/DDBJ whole genome shotgun (WGS) entry which is preliminary data.</text>
</comment>
<dbReference type="RefSeq" id="WP_357987124.1">
    <property type="nucleotide sequence ID" value="NZ_JBFAIH010000031.1"/>
</dbReference>
<proteinExistence type="predicted"/>
<evidence type="ECO:0000313" key="1">
    <source>
        <dbReference type="EMBL" id="MEV0367494.1"/>
    </source>
</evidence>
<organism evidence="1 2">
    <name type="scientific">Nocardia fusca</name>
    <dbReference type="NCBI Taxonomy" id="941183"/>
    <lineage>
        <taxon>Bacteria</taxon>
        <taxon>Bacillati</taxon>
        <taxon>Actinomycetota</taxon>
        <taxon>Actinomycetes</taxon>
        <taxon>Mycobacteriales</taxon>
        <taxon>Nocardiaceae</taxon>
        <taxon>Nocardia</taxon>
    </lineage>
</organism>
<accession>A0ABV3FIF4</accession>
<protein>
    <recommendedName>
        <fullName evidence="3">Head-to-tail stopper</fullName>
    </recommendedName>
</protein>
<reference evidence="1 2" key="1">
    <citation type="submission" date="2024-06" db="EMBL/GenBank/DDBJ databases">
        <title>The Natural Products Discovery Center: Release of the First 8490 Sequenced Strains for Exploring Actinobacteria Biosynthetic Diversity.</title>
        <authorList>
            <person name="Kalkreuter E."/>
            <person name="Kautsar S.A."/>
            <person name="Yang D."/>
            <person name="Bader C.D."/>
            <person name="Teijaro C.N."/>
            <person name="Fluegel L."/>
            <person name="Davis C.M."/>
            <person name="Simpson J.R."/>
            <person name="Lauterbach L."/>
            <person name="Steele A.D."/>
            <person name="Gui C."/>
            <person name="Meng S."/>
            <person name="Li G."/>
            <person name="Viehrig K."/>
            <person name="Ye F."/>
            <person name="Su P."/>
            <person name="Kiefer A.F."/>
            <person name="Nichols A."/>
            <person name="Cepeda A.J."/>
            <person name="Yan W."/>
            <person name="Fan B."/>
            <person name="Jiang Y."/>
            <person name="Adhikari A."/>
            <person name="Zheng C.-J."/>
            <person name="Schuster L."/>
            <person name="Cowan T.M."/>
            <person name="Smanski M.J."/>
            <person name="Chevrette M.G."/>
            <person name="De Carvalho L.P.S."/>
            <person name="Shen B."/>
        </authorList>
    </citation>
    <scope>NUCLEOTIDE SEQUENCE [LARGE SCALE GENOMIC DNA]</scope>
    <source>
        <strain evidence="1 2">NPDC050671</strain>
    </source>
</reference>
<gene>
    <name evidence="1" type="ORF">AB0H72_32895</name>
</gene>
<evidence type="ECO:0008006" key="3">
    <source>
        <dbReference type="Google" id="ProtNLM"/>
    </source>
</evidence>
<evidence type="ECO:0000313" key="2">
    <source>
        <dbReference type="Proteomes" id="UP001551658"/>
    </source>
</evidence>
<dbReference type="Proteomes" id="UP001551658">
    <property type="component" value="Unassembled WGS sequence"/>
</dbReference>